<dbReference type="PROSITE" id="PS50893">
    <property type="entry name" value="ABC_TRANSPORTER_2"/>
    <property type="match status" value="1"/>
</dbReference>
<evidence type="ECO:0000313" key="12">
    <source>
        <dbReference type="RefSeq" id="XP_032338251.1"/>
    </source>
</evidence>
<dbReference type="Gene3D" id="1.20.1560.10">
    <property type="entry name" value="ABC transporter type 1, transmembrane domain"/>
    <property type="match status" value="1"/>
</dbReference>
<dbReference type="CTD" id="5826"/>
<feature type="transmembrane region" description="Helical" evidence="9">
    <location>
        <begin position="186"/>
        <end position="208"/>
    </location>
</feature>
<evidence type="ECO:0000256" key="6">
    <source>
        <dbReference type="ARBA" id="ARBA00022989"/>
    </source>
</evidence>
<dbReference type="Pfam" id="PF06472">
    <property type="entry name" value="ABC_membrane_2"/>
    <property type="match status" value="1"/>
</dbReference>
<dbReference type="AlphaFoldDB" id="A0A8B8T7M3"/>
<keyword evidence="6 9" id="KW-1133">Transmembrane helix</keyword>
<dbReference type="GO" id="GO:0016887">
    <property type="term" value="F:ATP hydrolysis activity"/>
    <property type="evidence" value="ECO:0007669"/>
    <property type="project" value="InterPro"/>
</dbReference>
<evidence type="ECO:0000259" key="10">
    <source>
        <dbReference type="PROSITE" id="PS50893"/>
    </source>
</evidence>
<organism evidence="11 12">
    <name type="scientific">Camelus ferus</name>
    <name type="common">Wild bactrian camel</name>
    <name type="synonym">Camelus bactrianus ferus</name>
    <dbReference type="NCBI Taxonomy" id="419612"/>
    <lineage>
        <taxon>Eukaryota</taxon>
        <taxon>Metazoa</taxon>
        <taxon>Chordata</taxon>
        <taxon>Craniata</taxon>
        <taxon>Vertebrata</taxon>
        <taxon>Euteleostomi</taxon>
        <taxon>Mammalia</taxon>
        <taxon>Eutheria</taxon>
        <taxon>Laurasiatheria</taxon>
        <taxon>Artiodactyla</taxon>
        <taxon>Tylopoda</taxon>
        <taxon>Camelidae</taxon>
        <taxon>Camelus</taxon>
    </lineage>
</organism>
<dbReference type="GO" id="GO:0005524">
    <property type="term" value="F:ATP binding"/>
    <property type="evidence" value="ECO:0007669"/>
    <property type="project" value="UniProtKB-KW"/>
</dbReference>
<dbReference type="PANTHER" id="PTHR11384:SF59">
    <property type="entry name" value="LYSOSOMAL COBALAMIN TRANSPORTER ABCD4"/>
    <property type="match status" value="1"/>
</dbReference>
<dbReference type="SUPFAM" id="SSF90123">
    <property type="entry name" value="ABC transporter transmembrane region"/>
    <property type="match status" value="1"/>
</dbReference>
<dbReference type="Proteomes" id="UP000694856">
    <property type="component" value="Chromosome 6"/>
</dbReference>
<evidence type="ECO:0000256" key="9">
    <source>
        <dbReference type="SAM" id="Phobius"/>
    </source>
</evidence>
<keyword evidence="11" id="KW-1185">Reference proteome</keyword>
<evidence type="ECO:0000256" key="4">
    <source>
        <dbReference type="ARBA" id="ARBA00022741"/>
    </source>
</evidence>
<dbReference type="SUPFAM" id="SSF52540">
    <property type="entry name" value="P-loop containing nucleoside triphosphate hydrolases"/>
    <property type="match status" value="1"/>
</dbReference>
<keyword evidence="7 9" id="KW-0472">Membrane</keyword>
<feature type="transmembrane region" description="Helical" evidence="9">
    <location>
        <begin position="82"/>
        <end position="100"/>
    </location>
</feature>
<dbReference type="PANTHER" id="PTHR11384">
    <property type="entry name" value="ATP-BINDING CASSETTE, SUB-FAMILY D MEMBER"/>
    <property type="match status" value="1"/>
</dbReference>
<comment type="similarity">
    <text evidence="1">Belongs to the ABC transporter superfamily. ABCD family. Peroxisomal fatty acyl CoA transporter (TC 3.A.1.203) subfamily.</text>
</comment>
<accession>A0A8B8T7M3</accession>
<evidence type="ECO:0000256" key="2">
    <source>
        <dbReference type="ARBA" id="ARBA00022448"/>
    </source>
</evidence>
<dbReference type="FunFam" id="3.40.50.300:FF:001178">
    <property type="entry name" value="ATP-binding cassette sub-family D member 4 isoform X1"/>
    <property type="match status" value="1"/>
</dbReference>
<feature type="region of interest" description="Disordered" evidence="8">
    <location>
        <begin position="262"/>
        <end position="293"/>
    </location>
</feature>
<dbReference type="GO" id="GO:0042760">
    <property type="term" value="P:very long-chain fatty acid catabolic process"/>
    <property type="evidence" value="ECO:0007669"/>
    <property type="project" value="TreeGrafter"/>
</dbReference>
<dbReference type="InterPro" id="IPR003593">
    <property type="entry name" value="AAA+_ATPase"/>
</dbReference>
<sequence length="613" mass="69225">MSRVMAVRRPAPGAGARPRLDLQFLQRFLQIQKVLFPSWSSQNSLIFLTLLCVALLEQLVIYQVGLIPSQYFGVLGNKDLDGFKTLTFLAVMLIVLESMLKSFDQFTCNLLYVSWRKGLTEHLHRLYFRGRVYYTLNVLQDNIDNPDQRISQDVERFCRQLSSMASKLIISPFTLIYYTYQCFQSTGWLGPVSIFGYFILGTMMNKMLMGPIVAKLMQQEKLEGDFRFKHMQIRVNAEPAAFFRSMRRHGGPLAGLRLSRPHGHPSLSHQSWARGAHEDRPQAAETPSDPEGADIQGALAVHGVYGDLSPTELSSLVSKNAFVCLYLTNCFTRLIDLSTTLSDVAGYTHRIGELQETLLDMSLKSKDDEILDESEWNLDRGPGWPEAEPTDTAFLLERVCISAPSSNKPLIKDLSLKISEGQSLLITGNTGTGKTSLLRVLGGLWASTRGSVQILTDFGPHGVLFLPQKPFFTDGTLREQVIYPLKEIYPDSGSTDDERIMRFLELAGLSTLVARTEGLDQQVDWNWYDVLSPGEMQRLSFARLFYLQPKYAVLDEATSALTEEVESELYRVGQQLGMTFVSVGHRRSLEKFHSLVLKLCGEGRWELTRIKME</sequence>
<gene>
    <name evidence="12" type="primary">ABCD4</name>
</gene>
<dbReference type="InterPro" id="IPR027417">
    <property type="entry name" value="P-loop_NTPase"/>
</dbReference>
<protein>
    <submittedName>
        <fullName evidence="12">ATP-binding cassette sub-family D member 4 isoform X3</fullName>
    </submittedName>
</protein>
<dbReference type="InterPro" id="IPR017871">
    <property type="entry name" value="ABC_transporter-like_CS"/>
</dbReference>
<dbReference type="InterPro" id="IPR036640">
    <property type="entry name" value="ABC1_TM_sf"/>
</dbReference>
<dbReference type="GO" id="GO:0015910">
    <property type="term" value="P:long-chain fatty acid import into peroxisome"/>
    <property type="evidence" value="ECO:0007669"/>
    <property type="project" value="TreeGrafter"/>
</dbReference>
<keyword evidence="2" id="KW-0813">Transport</keyword>
<keyword evidence="4" id="KW-0547">Nucleotide-binding</keyword>
<keyword evidence="5 12" id="KW-0067">ATP-binding</keyword>
<dbReference type="GeneID" id="102523326"/>
<dbReference type="GO" id="GO:0005324">
    <property type="term" value="F:long-chain fatty acid transmembrane transporter activity"/>
    <property type="evidence" value="ECO:0007669"/>
    <property type="project" value="TreeGrafter"/>
</dbReference>
<dbReference type="GO" id="GO:0005778">
    <property type="term" value="C:peroxisomal membrane"/>
    <property type="evidence" value="ECO:0007669"/>
    <property type="project" value="TreeGrafter"/>
</dbReference>
<evidence type="ECO:0000313" key="11">
    <source>
        <dbReference type="Proteomes" id="UP000694856"/>
    </source>
</evidence>
<dbReference type="GO" id="GO:0006635">
    <property type="term" value="P:fatty acid beta-oxidation"/>
    <property type="evidence" value="ECO:0007669"/>
    <property type="project" value="TreeGrafter"/>
</dbReference>
<dbReference type="PROSITE" id="PS00211">
    <property type="entry name" value="ABC_TRANSPORTER_1"/>
    <property type="match status" value="1"/>
</dbReference>
<dbReference type="Gene3D" id="3.40.50.300">
    <property type="entry name" value="P-loop containing nucleotide triphosphate hydrolases"/>
    <property type="match status" value="1"/>
</dbReference>
<dbReference type="Pfam" id="PF00005">
    <property type="entry name" value="ABC_tran"/>
    <property type="match status" value="1"/>
</dbReference>
<evidence type="ECO:0000256" key="7">
    <source>
        <dbReference type="ARBA" id="ARBA00023136"/>
    </source>
</evidence>
<dbReference type="InterPro" id="IPR003439">
    <property type="entry name" value="ABC_transporter-like_ATP-bd"/>
</dbReference>
<name>A0A8B8T7M3_CAMFR</name>
<evidence type="ECO:0000256" key="3">
    <source>
        <dbReference type="ARBA" id="ARBA00022692"/>
    </source>
</evidence>
<feature type="transmembrane region" description="Helical" evidence="9">
    <location>
        <begin position="45"/>
        <end position="62"/>
    </location>
</feature>
<proteinExistence type="inferred from homology"/>
<keyword evidence="3 9" id="KW-0812">Transmembrane</keyword>
<dbReference type="InterPro" id="IPR050835">
    <property type="entry name" value="ABC_transporter_sub-D"/>
</dbReference>
<dbReference type="SMART" id="SM00382">
    <property type="entry name" value="AAA"/>
    <property type="match status" value="1"/>
</dbReference>
<evidence type="ECO:0000256" key="1">
    <source>
        <dbReference type="ARBA" id="ARBA00008575"/>
    </source>
</evidence>
<dbReference type="InterPro" id="IPR011527">
    <property type="entry name" value="ABC1_TM_dom"/>
</dbReference>
<reference evidence="12" key="1">
    <citation type="submission" date="2025-08" db="UniProtKB">
        <authorList>
            <consortium name="RefSeq"/>
        </authorList>
    </citation>
    <scope>IDENTIFICATION</scope>
    <source>
        <tissue evidence="12">Ear skin</tissue>
    </source>
</reference>
<dbReference type="GO" id="GO:0140359">
    <property type="term" value="F:ABC-type transporter activity"/>
    <property type="evidence" value="ECO:0007669"/>
    <property type="project" value="InterPro"/>
</dbReference>
<dbReference type="CDD" id="cd03223">
    <property type="entry name" value="ABCD_peroxisomal_ALDP"/>
    <property type="match status" value="1"/>
</dbReference>
<dbReference type="GO" id="GO:0007031">
    <property type="term" value="P:peroxisome organization"/>
    <property type="evidence" value="ECO:0007669"/>
    <property type="project" value="TreeGrafter"/>
</dbReference>
<evidence type="ECO:0000256" key="5">
    <source>
        <dbReference type="ARBA" id="ARBA00022840"/>
    </source>
</evidence>
<feature type="domain" description="ABC transporter" evidence="10">
    <location>
        <begin position="396"/>
        <end position="610"/>
    </location>
</feature>
<evidence type="ECO:0000256" key="8">
    <source>
        <dbReference type="SAM" id="MobiDB-lite"/>
    </source>
</evidence>
<dbReference type="RefSeq" id="XP_032338251.1">
    <property type="nucleotide sequence ID" value="XM_032482360.1"/>
</dbReference>